<dbReference type="AlphaFoldDB" id="Q5P029"/>
<dbReference type="HOGENOM" id="CLU_033975_5_0_4"/>
<evidence type="ECO:0000313" key="2">
    <source>
        <dbReference type="Proteomes" id="UP000006552"/>
    </source>
</evidence>
<dbReference type="InterPro" id="IPR044855">
    <property type="entry name" value="CoA-Trfase_III_dom3_sf"/>
</dbReference>
<dbReference type="Gene3D" id="3.30.1540.10">
    <property type="entry name" value="formyl-coa transferase, domain 3"/>
    <property type="match status" value="1"/>
</dbReference>
<dbReference type="RefSeq" id="WP_011239001.1">
    <property type="nucleotide sequence ID" value="NC_006513.1"/>
</dbReference>
<dbReference type="Proteomes" id="UP000006552">
    <property type="component" value="Chromosome"/>
</dbReference>
<dbReference type="STRING" id="76114.ebA5643"/>
<evidence type="ECO:0000313" key="1">
    <source>
        <dbReference type="EMBL" id="CAI09335.1"/>
    </source>
</evidence>
<keyword evidence="2" id="KW-1185">Reference proteome</keyword>
<name>Q5P029_AROAE</name>
<dbReference type="PANTHER" id="PTHR48228">
    <property type="entry name" value="SUCCINYL-COA--D-CITRAMALATE COA-TRANSFERASE"/>
    <property type="match status" value="1"/>
</dbReference>
<dbReference type="InterPro" id="IPR023606">
    <property type="entry name" value="CoA-Trfase_III_dom_1_sf"/>
</dbReference>
<dbReference type="GO" id="GO:0016740">
    <property type="term" value="F:transferase activity"/>
    <property type="evidence" value="ECO:0007669"/>
    <property type="project" value="UniProtKB-KW"/>
</dbReference>
<keyword evidence="1" id="KW-0808">Transferase</keyword>
<accession>Q5P029</accession>
<proteinExistence type="predicted"/>
<dbReference type="eggNOG" id="COG1804">
    <property type="taxonomic scope" value="Bacteria"/>
</dbReference>
<dbReference type="Pfam" id="PF02515">
    <property type="entry name" value="CoA_transf_3"/>
    <property type="match status" value="1"/>
</dbReference>
<sequence length="364" mass="38353">MTEGKGPLAGVRVVEFGGIGPSPFCGMLLRQMGAEVLRIDRGAYAGALPIPERFDFLNKGKTRLRMDLKTPEALEQVLAIIDAADVLIEGFRPGVMERLGLGPEVCLARNPRLVYGRVTGWGREGPLADEAGHDITYISLTGALSCIGPAGAGPVPPLNLVGDFAGGALYLAFGVAAALASMRSTGRGQVVDAAMVDGAAHLMTFIYGLRQAGIWNLDRGSNPADGGSPFYGVYATSDGRWLAVAAAEMKFRRAFVAGLGLESGLADEAEDRAAWPRLRSLVAEAIARRSRDEWCELLAGRDACVAPVLDLDEAPDHPHAVARGVFVAEEGVIQPAPAPRFSEGTAPPPLCDAQQLLKSWGVVA</sequence>
<protein>
    <submittedName>
        <fullName evidence="1">Acyl-CoA transferase, family III</fullName>
    </submittedName>
</protein>
<dbReference type="OrthoDB" id="5294844at2"/>
<dbReference type="SUPFAM" id="SSF89796">
    <property type="entry name" value="CoA-transferase family III (CaiB/BaiF)"/>
    <property type="match status" value="1"/>
</dbReference>
<dbReference type="KEGG" id="eba:ebA5643"/>
<organism evidence="1 2">
    <name type="scientific">Aromatoleum aromaticum (strain DSM 19018 / LMG 30748 / EbN1)</name>
    <name type="common">Azoarcus sp. (strain EbN1)</name>
    <dbReference type="NCBI Taxonomy" id="76114"/>
    <lineage>
        <taxon>Bacteria</taxon>
        <taxon>Pseudomonadati</taxon>
        <taxon>Pseudomonadota</taxon>
        <taxon>Betaproteobacteria</taxon>
        <taxon>Rhodocyclales</taxon>
        <taxon>Rhodocyclaceae</taxon>
        <taxon>Aromatoleum</taxon>
    </lineage>
</organism>
<gene>
    <name evidence="1" type="ORF">ebA5643</name>
</gene>
<dbReference type="InterPro" id="IPR003673">
    <property type="entry name" value="CoA-Trfase_fam_III"/>
</dbReference>
<dbReference type="InterPro" id="IPR050509">
    <property type="entry name" value="CoA-transferase_III"/>
</dbReference>
<dbReference type="PANTHER" id="PTHR48228:SF5">
    <property type="entry name" value="ALPHA-METHYLACYL-COA RACEMASE"/>
    <property type="match status" value="1"/>
</dbReference>
<dbReference type="EMBL" id="CR555306">
    <property type="protein sequence ID" value="CAI09335.1"/>
    <property type="molecule type" value="Genomic_DNA"/>
</dbReference>
<dbReference type="Gene3D" id="3.40.50.10540">
    <property type="entry name" value="Crotonobetainyl-coa:carnitine coa-transferase, domain 1"/>
    <property type="match status" value="1"/>
</dbReference>
<reference evidence="1 2" key="1">
    <citation type="journal article" date="2005" name="Arch. Microbiol.">
        <title>The genome sequence of an anaerobic aromatic-degrading denitrifying bacterium, strain EbN1.</title>
        <authorList>
            <person name="Rabus R."/>
            <person name="Kube M."/>
            <person name="Heider J."/>
            <person name="Beck A."/>
            <person name="Heitmann K."/>
            <person name="Widdel F."/>
            <person name="Reinhardt R."/>
        </authorList>
    </citation>
    <scope>NUCLEOTIDE SEQUENCE [LARGE SCALE GENOMIC DNA]</scope>
    <source>
        <strain evidence="1 2">EbN1</strain>
    </source>
</reference>